<accession>A0ACC0WA59</accession>
<sequence>MAASCKVTKCLGEGSDECLLSSKKCPPCMYALTGGDYSCYSRDAAGSCPFPDVEAECDKPSSATTVPSLPASTTRSSPSTNNTTTSTSDASGATNNAPKAPLDTPKPAPNAPSPETAKPPPATPTTPATTTASEAAPSTPDTPPVALDAGTVTTSIPPTPSLGPSFRPNATASSSPSPAERTWTNKTTGTSSPATSPALVDLILVGGLLVLILILIFVVVRRMVAKKKLARTGQRTVTSSSQASQWSHRNLTADISRTHLYSTYSYKDEEGGGGGPILAASQGSSTYSGDYRDAKQGRGGTQPPLGDFSRYGHTPSHFVPPSTSPYYATYSVSTGPGVQGGSHGTASTQSTANFINVTATSGQHVVGPDMDSTRSGGHPLTVSQLMPTGFAGDDRASSSSSSSSSCVATTTTEPLQYGHVPPTVCDSGIAPTSSQGKTPPRFGVSTVSSTRSDYDIVDPITMHDVEARNTEMLAEASHYPKFSMESEVDLDDESFDSDEDDGRGAHAGREHKI</sequence>
<keyword evidence="2" id="KW-1185">Reference proteome</keyword>
<comment type="caution">
    <text evidence="1">The sequence shown here is derived from an EMBL/GenBank/DDBJ whole genome shotgun (WGS) entry which is preliminary data.</text>
</comment>
<evidence type="ECO:0000313" key="2">
    <source>
        <dbReference type="Proteomes" id="UP001163321"/>
    </source>
</evidence>
<name>A0ACC0WA59_9STRA</name>
<proteinExistence type="predicted"/>
<reference evidence="1 2" key="1">
    <citation type="journal article" date="2022" name="bioRxiv">
        <title>The genome of the oomycete Peronosclerospora sorghi, a cosmopolitan pathogen of maize and sorghum, is inflated with dispersed pseudogenes.</title>
        <authorList>
            <person name="Fletcher K."/>
            <person name="Martin F."/>
            <person name="Isakeit T."/>
            <person name="Cavanaugh K."/>
            <person name="Magill C."/>
            <person name="Michelmore R."/>
        </authorList>
    </citation>
    <scope>NUCLEOTIDE SEQUENCE [LARGE SCALE GENOMIC DNA]</scope>
    <source>
        <strain evidence="1">P6</strain>
    </source>
</reference>
<gene>
    <name evidence="1" type="ORF">PsorP6_006978</name>
</gene>
<dbReference type="EMBL" id="CM047582">
    <property type="protein sequence ID" value="KAI9914974.1"/>
    <property type="molecule type" value="Genomic_DNA"/>
</dbReference>
<evidence type="ECO:0000313" key="1">
    <source>
        <dbReference type="EMBL" id="KAI9914974.1"/>
    </source>
</evidence>
<dbReference type="Proteomes" id="UP001163321">
    <property type="component" value="Chromosome 3"/>
</dbReference>
<protein>
    <submittedName>
        <fullName evidence="1">Uncharacterized protein</fullName>
    </submittedName>
</protein>
<organism evidence="1 2">
    <name type="scientific">Peronosclerospora sorghi</name>
    <dbReference type="NCBI Taxonomy" id="230839"/>
    <lineage>
        <taxon>Eukaryota</taxon>
        <taxon>Sar</taxon>
        <taxon>Stramenopiles</taxon>
        <taxon>Oomycota</taxon>
        <taxon>Peronosporomycetes</taxon>
        <taxon>Peronosporales</taxon>
        <taxon>Peronosporaceae</taxon>
        <taxon>Peronosclerospora</taxon>
    </lineage>
</organism>